<feature type="transmembrane region" description="Helical" evidence="1">
    <location>
        <begin position="151"/>
        <end position="178"/>
    </location>
</feature>
<organism evidence="2 3">
    <name type="scientific">Kosmotoga pacifica</name>
    <dbReference type="NCBI Taxonomy" id="1330330"/>
    <lineage>
        <taxon>Bacteria</taxon>
        <taxon>Thermotogati</taxon>
        <taxon>Thermotogota</taxon>
        <taxon>Thermotogae</taxon>
        <taxon>Kosmotogales</taxon>
        <taxon>Kosmotogaceae</taxon>
        <taxon>Kosmotoga</taxon>
    </lineage>
</organism>
<evidence type="ECO:0000313" key="3">
    <source>
        <dbReference type="Proteomes" id="UP000035159"/>
    </source>
</evidence>
<name>A0A0G2ZDY4_9BACT</name>
<dbReference type="OrthoDB" id="43719at2"/>
<feature type="transmembrane region" description="Helical" evidence="1">
    <location>
        <begin position="327"/>
        <end position="349"/>
    </location>
</feature>
<dbReference type="AlphaFoldDB" id="A0A0G2ZDY4"/>
<reference evidence="2 3" key="1">
    <citation type="submission" date="2015-04" db="EMBL/GenBank/DDBJ databases">
        <title>Complete Genome Sequence of Kosmotoga pacifica SLHLJ1.</title>
        <authorList>
            <person name="Jiang L.J."/>
            <person name="Shao Z.Z."/>
            <person name="Jebbar M."/>
        </authorList>
    </citation>
    <scope>NUCLEOTIDE SEQUENCE [LARGE SCALE GENOMIC DNA]</scope>
    <source>
        <strain evidence="2 3">SLHLJ1</strain>
    </source>
</reference>
<keyword evidence="1" id="KW-1133">Transmembrane helix</keyword>
<feature type="transmembrane region" description="Helical" evidence="1">
    <location>
        <begin position="298"/>
        <end position="321"/>
    </location>
</feature>
<accession>A0A0G2ZDY4</accession>
<dbReference type="KEGG" id="kpf:IX53_03320"/>
<proteinExistence type="predicted"/>
<dbReference type="STRING" id="1330330.IX53_03320"/>
<sequence length="522" mass="59300">MREFVVLLKYRLKNSAISKKMHAHFFLPGIRFFVLLFVFGIVIFPGAYRTFNELRHFEEYLELPQIGGLSISEAYFSFISLVMLILGFVNFVPYLIYTLSDYEEMSFLLQLPVKRGTIFIYKAFDAFAGTFMSFSIYLPIAFAFGLSRGPVFAITAVLAALIGFCLMLTIALFVSSFFFSSASRTFARRFNGILVLLNAGIFLALFSFFTPNGYFRPDRIATITENVTKKYLPSYWVAKAAVGGGIEWLLLVFFSIWIFRMAYRIADKTVFELKSVDGRRVRSHGEEKISLLKKEFLLLLRGEQSFFFFLYPLLFSLIMVFTTREMYSSTLVMVMISAFYASQMMVLSLSSEFMAWPLPGFLPLKIEHSVLLKGVLIASIYTVLFLVSVIMNVLYLRVSPILLLSFPGGFMTFFISALLGARFYLASGAYRSGVHKRRLGIKSTLILEILTFVTAIGNIIVLMAFLYTRFIPVSNTSLLKALFDGPMAVILGLGIPILVSIIESVYVIRSLRWRLNEINEGK</sequence>
<feature type="transmembrane region" description="Helical" evidence="1">
    <location>
        <begin position="190"/>
        <end position="209"/>
    </location>
</feature>
<dbReference type="EMBL" id="CP011232">
    <property type="protein sequence ID" value="AKI97013.1"/>
    <property type="molecule type" value="Genomic_DNA"/>
</dbReference>
<evidence type="ECO:0000256" key="1">
    <source>
        <dbReference type="SAM" id="Phobius"/>
    </source>
</evidence>
<dbReference type="Proteomes" id="UP000035159">
    <property type="component" value="Chromosome"/>
</dbReference>
<feature type="transmembrane region" description="Helical" evidence="1">
    <location>
        <begin position="236"/>
        <end position="259"/>
    </location>
</feature>
<evidence type="ECO:0000313" key="2">
    <source>
        <dbReference type="EMBL" id="AKI97013.1"/>
    </source>
</evidence>
<feature type="transmembrane region" description="Helical" evidence="1">
    <location>
        <begin position="21"/>
        <end position="44"/>
    </location>
</feature>
<dbReference type="RefSeq" id="WP_047754148.1">
    <property type="nucleotide sequence ID" value="NZ_CAJUHA010000019.1"/>
</dbReference>
<feature type="transmembrane region" description="Helical" evidence="1">
    <location>
        <begin position="118"/>
        <end position="145"/>
    </location>
</feature>
<keyword evidence="3" id="KW-1185">Reference proteome</keyword>
<keyword evidence="1" id="KW-0812">Transmembrane</keyword>
<feature type="transmembrane region" description="Helical" evidence="1">
    <location>
        <begin position="401"/>
        <end position="425"/>
    </location>
</feature>
<feature type="transmembrane region" description="Helical" evidence="1">
    <location>
        <begin position="370"/>
        <end position="395"/>
    </location>
</feature>
<keyword evidence="1" id="KW-0472">Membrane</keyword>
<feature type="transmembrane region" description="Helical" evidence="1">
    <location>
        <begin position="74"/>
        <end position="97"/>
    </location>
</feature>
<feature type="transmembrane region" description="Helical" evidence="1">
    <location>
        <begin position="487"/>
        <end position="508"/>
    </location>
</feature>
<protein>
    <submittedName>
        <fullName evidence="2">Uncharacterized protein</fullName>
    </submittedName>
</protein>
<feature type="transmembrane region" description="Helical" evidence="1">
    <location>
        <begin position="445"/>
        <end position="467"/>
    </location>
</feature>
<gene>
    <name evidence="2" type="ORF">IX53_03320</name>
</gene>
<dbReference type="PATRIC" id="fig|1330330.3.peg.663"/>